<feature type="region of interest" description="Disordered" evidence="1">
    <location>
        <begin position="71"/>
        <end position="124"/>
    </location>
</feature>
<dbReference type="AlphaFoldDB" id="C1N9H2"/>
<dbReference type="KEGG" id="mpp:MICPUCDRAFT_54503"/>
<organism evidence="3">
    <name type="scientific">Micromonas pusilla (strain CCMP1545)</name>
    <name type="common">Picoplanktonic green alga</name>
    <dbReference type="NCBI Taxonomy" id="564608"/>
    <lineage>
        <taxon>Eukaryota</taxon>
        <taxon>Viridiplantae</taxon>
        <taxon>Chlorophyta</taxon>
        <taxon>Mamiellophyceae</taxon>
        <taxon>Mamiellales</taxon>
        <taxon>Mamiellaceae</taxon>
        <taxon>Micromonas</taxon>
    </lineage>
</organism>
<dbReference type="OrthoDB" id="367221at2759"/>
<proteinExistence type="predicted"/>
<dbReference type="InterPro" id="IPR040183">
    <property type="entry name" value="THUMPD1-like"/>
</dbReference>
<dbReference type="CDD" id="cd11717">
    <property type="entry name" value="THUMP_THUMPD1_like"/>
    <property type="match status" value="1"/>
</dbReference>
<dbReference type="PANTHER" id="PTHR13452">
    <property type="entry name" value="THUMP DOMAIN CONTAINING PROTEIN 1-RELATED"/>
    <property type="match status" value="1"/>
</dbReference>
<dbReference type="OMA" id="FRACAFI"/>
<gene>
    <name evidence="2" type="ORF">MICPUCDRAFT_54503</name>
</gene>
<feature type="compositionally biased region" description="Basic and acidic residues" evidence="1">
    <location>
        <begin position="95"/>
        <end position="124"/>
    </location>
</feature>
<dbReference type="GO" id="GO:0003723">
    <property type="term" value="F:RNA binding"/>
    <property type="evidence" value="ECO:0007669"/>
    <property type="project" value="InterPro"/>
</dbReference>
<sequence length="256" mass="28295">MGEGYKRGHDGGGGGGGHRKKGKWFGHVVSNAAIPYGAAGVVVTCDKGKEKHAVRDVIRYVNESYETLVPSARRDERHDERKNKSEGDVSDALEAELRALKEEGGDGDGKVEGGDGDTERRPSRDRFKALKLDFRACAFIQARPRSITLMDAEAAKKCPPSALVRHLLTRTKTEGYPRSRHAMRIVPVDAVCFAGMEEIKKAVEPFVAKHFPAGAKEEEKKTFAIQARSYISFDRFPASRRNTTCAWRPPIACPRD</sequence>
<accession>C1N9H2</accession>
<dbReference type="Proteomes" id="UP000001876">
    <property type="component" value="Unassembled WGS sequence"/>
</dbReference>
<dbReference type="PANTHER" id="PTHR13452:SF10">
    <property type="entry name" value="THUMP DOMAIN-CONTAINING PROTEIN 1"/>
    <property type="match status" value="1"/>
</dbReference>
<dbReference type="EMBL" id="GG663751">
    <property type="protein sequence ID" value="EEH51523.1"/>
    <property type="molecule type" value="Genomic_DNA"/>
</dbReference>
<dbReference type="GO" id="GO:0006400">
    <property type="term" value="P:tRNA modification"/>
    <property type="evidence" value="ECO:0007669"/>
    <property type="project" value="InterPro"/>
</dbReference>
<evidence type="ECO:0000256" key="1">
    <source>
        <dbReference type="SAM" id="MobiDB-lite"/>
    </source>
</evidence>
<feature type="compositionally biased region" description="Basic and acidic residues" evidence="1">
    <location>
        <begin position="72"/>
        <end position="87"/>
    </location>
</feature>
<name>C1N9H2_MICPC</name>
<dbReference type="RefSeq" id="XP_003064618.1">
    <property type="nucleotide sequence ID" value="XM_003064572.1"/>
</dbReference>
<dbReference type="STRING" id="564608.C1N9H2"/>
<protein>
    <submittedName>
        <fullName evidence="2">Predicted protein</fullName>
    </submittedName>
</protein>
<keyword evidence="3" id="KW-1185">Reference proteome</keyword>
<evidence type="ECO:0000313" key="2">
    <source>
        <dbReference type="EMBL" id="EEH51523.1"/>
    </source>
</evidence>
<dbReference type="GeneID" id="9690059"/>
<reference evidence="2 3" key="1">
    <citation type="journal article" date="2009" name="Science">
        <title>Green evolution and dynamic adaptations revealed by genomes of the marine picoeukaryotes Micromonas.</title>
        <authorList>
            <person name="Worden A.Z."/>
            <person name="Lee J.H."/>
            <person name="Mock T."/>
            <person name="Rouze P."/>
            <person name="Simmons M.P."/>
            <person name="Aerts A.L."/>
            <person name="Allen A.E."/>
            <person name="Cuvelier M.L."/>
            <person name="Derelle E."/>
            <person name="Everett M.V."/>
            <person name="Foulon E."/>
            <person name="Grimwood J."/>
            <person name="Gundlach H."/>
            <person name="Henrissat B."/>
            <person name="Napoli C."/>
            <person name="McDonald S.M."/>
            <person name="Parker M.S."/>
            <person name="Rombauts S."/>
            <person name="Salamov A."/>
            <person name="Von Dassow P."/>
            <person name="Badger J.H."/>
            <person name="Coutinho P.M."/>
            <person name="Demir E."/>
            <person name="Dubchak I."/>
            <person name="Gentemann C."/>
            <person name="Eikrem W."/>
            <person name="Gready J.E."/>
            <person name="John U."/>
            <person name="Lanier W."/>
            <person name="Lindquist E.A."/>
            <person name="Lucas S."/>
            <person name="Mayer K.F."/>
            <person name="Moreau H."/>
            <person name="Not F."/>
            <person name="Otillar R."/>
            <person name="Panaud O."/>
            <person name="Pangilinan J."/>
            <person name="Paulsen I."/>
            <person name="Piegu B."/>
            <person name="Poliakov A."/>
            <person name="Robbens S."/>
            <person name="Schmutz J."/>
            <person name="Toulza E."/>
            <person name="Wyss T."/>
            <person name="Zelensky A."/>
            <person name="Zhou K."/>
            <person name="Armbrust E.V."/>
            <person name="Bhattacharya D."/>
            <person name="Goodenough U.W."/>
            <person name="Van de Peer Y."/>
            <person name="Grigoriev I.V."/>
        </authorList>
    </citation>
    <scope>NUCLEOTIDE SEQUENCE [LARGE SCALE GENOMIC DNA]</scope>
    <source>
        <strain evidence="2 3">CCMP1545</strain>
    </source>
</reference>
<evidence type="ECO:0000313" key="3">
    <source>
        <dbReference type="Proteomes" id="UP000001876"/>
    </source>
</evidence>